<dbReference type="Gene3D" id="3.40.50.1000">
    <property type="entry name" value="HAD superfamily/HAD-like"/>
    <property type="match status" value="1"/>
</dbReference>
<keyword evidence="2" id="KW-1185">Reference proteome</keyword>
<dbReference type="InterPro" id="IPR023214">
    <property type="entry name" value="HAD_sf"/>
</dbReference>
<dbReference type="EMBL" id="JAVFCB010000009">
    <property type="protein sequence ID" value="MDQ4215179.1"/>
    <property type="molecule type" value="Genomic_DNA"/>
</dbReference>
<name>A0ABU0XKM9_9MICO</name>
<dbReference type="InterPro" id="IPR036412">
    <property type="entry name" value="HAD-like_sf"/>
</dbReference>
<dbReference type="EC" id="3.1.3.-" evidence="1"/>
<dbReference type="SUPFAM" id="SSF56784">
    <property type="entry name" value="HAD-like"/>
    <property type="match status" value="1"/>
</dbReference>
<dbReference type="PANTHER" id="PTHR10000:SF8">
    <property type="entry name" value="HAD SUPERFAMILY HYDROLASE-LIKE, TYPE 3"/>
    <property type="match status" value="1"/>
</dbReference>
<evidence type="ECO:0000313" key="2">
    <source>
        <dbReference type="Proteomes" id="UP001230289"/>
    </source>
</evidence>
<proteinExistence type="predicted"/>
<dbReference type="RefSeq" id="WP_308490133.1">
    <property type="nucleotide sequence ID" value="NZ_JAVFCB010000009.1"/>
</dbReference>
<sequence>MSSRTLYVTDLDFTLLMADARASAATVQGINELSERGTLITFATARSFGSASRATAGIRWRHPVVTYGGTIIADGTSGRPFDVALLDDAVVRAICAATASDPELEPVFHTYESGAERIRWRVGSESAGVRLFIDHRLGDPRLRPLASWRELERDSAYYAVVIGREDPVRALAAALTEATRDCAVFVSTDPYTPDQWWLEIHSGAATKADGARRVAERLDAERIVAFGDNHNDVPLFEFADEAYAVGNAVPELKERATGVLEGHDTDAVVRWLLANA</sequence>
<dbReference type="Proteomes" id="UP001230289">
    <property type="component" value="Unassembled WGS sequence"/>
</dbReference>
<organism evidence="1 2">
    <name type="scientific">Microbacterium capsulatum</name>
    <dbReference type="NCBI Taxonomy" id="3041921"/>
    <lineage>
        <taxon>Bacteria</taxon>
        <taxon>Bacillati</taxon>
        <taxon>Actinomycetota</taxon>
        <taxon>Actinomycetes</taxon>
        <taxon>Micrococcales</taxon>
        <taxon>Microbacteriaceae</taxon>
        <taxon>Microbacterium</taxon>
    </lineage>
</organism>
<dbReference type="Gene3D" id="3.30.1240.10">
    <property type="match status" value="1"/>
</dbReference>
<evidence type="ECO:0000313" key="1">
    <source>
        <dbReference type="EMBL" id="MDQ4215179.1"/>
    </source>
</evidence>
<dbReference type="Pfam" id="PF08282">
    <property type="entry name" value="Hydrolase_3"/>
    <property type="match status" value="1"/>
</dbReference>
<accession>A0ABU0XKM9</accession>
<keyword evidence="1" id="KW-0378">Hydrolase</keyword>
<comment type="caution">
    <text evidence="1">The sequence shown here is derived from an EMBL/GenBank/DDBJ whole genome shotgun (WGS) entry which is preliminary data.</text>
</comment>
<dbReference type="GO" id="GO:0016787">
    <property type="term" value="F:hydrolase activity"/>
    <property type="evidence" value="ECO:0007669"/>
    <property type="project" value="UniProtKB-KW"/>
</dbReference>
<reference evidence="1 2" key="1">
    <citation type="submission" date="2023-08" db="EMBL/GenBank/DDBJ databases">
        <title>Microbacterium sp. nov., isolated from a waste landfill.</title>
        <authorList>
            <person name="Wen W."/>
        </authorList>
    </citation>
    <scope>NUCLEOTIDE SEQUENCE [LARGE SCALE GENOMIC DNA]</scope>
    <source>
        <strain evidence="1 2">ASV81</strain>
    </source>
</reference>
<dbReference type="PANTHER" id="PTHR10000">
    <property type="entry name" value="PHOSPHOSERINE PHOSPHATASE"/>
    <property type="match status" value="1"/>
</dbReference>
<gene>
    <name evidence="1" type="ORF">RBR11_14765</name>
</gene>
<protein>
    <submittedName>
        <fullName evidence="1">HAD family hydrolase</fullName>
        <ecNumber evidence="1">3.1.3.-</ecNumber>
    </submittedName>
</protein>